<dbReference type="SUPFAM" id="SSF161098">
    <property type="entry name" value="MetI-like"/>
    <property type="match status" value="1"/>
</dbReference>
<gene>
    <name evidence="9" type="ORF">H9812_05345</name>
</gene>
<proteinExistence type="inferred from homology"/>
<evidence type="ECO:0000256" key="4">
    <source>
        <dbReference type="ARBA" id="ARBA00022692"/>
    </source>
</evidence>
<sequence>MENVSENKKEYSALRYAWGSFLAFFGISSKTHNASKKRAKLVGDILTYIVLIAGGFLMAYPFWWMLAGSFANAYDTATSNQLNAMIWWPANSLPATAYPMGVEQPRHLFWNYYELFTSAMNSSQGNLNIVAGYTYWRAVLNNLIYSIVPVVVGVVTSASAAFAFAKINWKGRDVVFMFLLAAIMVPGPSIMTTQFAMYTAFGWLEPANQWMTLTIPGMFGAIMTAFFIRQFLYGLPTSIIEAAKIDGAGYFRIFCSFILPLAMPAIVAQGLLSFMGCWNNYMGSLIYTTPTSSLWVNLPHAMVIMNTSNSGNQGPVMAAAVMCVLPVIILFAIFQKMIIGSLMLTGSKE</sequence>
<dbReference type="PROSITE" id="PS50928">
    <property type="entry name" value="ABC_TM1"/>
    <property type="match status" value="1"/>
</dbReference>
<evidence type="ECO:0000256" key="1">
    <source>
        <dbReference type="ARBA" id="ARBA00004651"/>
    </source>
</evidence>
<feature type="transmembrane region" description="Helical" evidence="7">
    <location>
        <begin position="41"/>
        <end position="63"/>
    </location>
</feature>
<keyword evidence="3" id="KW-1003">Cell membrane</keyword>
<feature type="transmembrane region" description="Helical" evidence="7">
    <location>
        <begin position="316"/>
        <end position="334"/>
    </location>
</feature>
<dbReference type="InterPro" id="IPR035906">
    <property type="entry name" value="MetI-like_sf"/>
</dbReference>
<dbReference type="CDD" id="cd06261">
    <property type="entry name" value="TM_PBP2"/>
    <property type="match status" value="1"/>
</dbReference>
<dbReference type="Proteomes" id="UP000824044">
    <property type="component" value="Unassembled WGS sequence"/>
</dbReference>
<name>A0A9D2DXN3_9FIRM</name>
<feature type="transmembrane region" description="Helical" evidence="7">
    <location>
        <begin position="210"/>
        <end position="228"/>
    </location>
</feature>
<dbReference type="Gene3D" id="1.10.3720.10">
    <property type="entry name" value="MetI-like"/>
    <property type="match status" value="1"/>
</dbReference>
<dbReference type="PANTHER" id="PTHR43744:SF12">
    <property type="entry name" value="ABC TRANSPORTER PERMEASE PROTEIN MG189-RELATED"/>
    <property type="match status" value="1"/>
</dbReference>
<reference evidence="9" key="1">
    <citation type="journal article" date="2021" name="PeerJ">
        <title>Extensive microbial diversity within the chicken gut microbiome revealed by metagenomics and culture.</title>
        <authorList>
            <person name="Gilroy R."/>
            <person name="Ravi A."/>
            <person name="Getino M."/>
            <person name="Pursley I."/>
            <person name="Horton D.L."/>
            <person name="Alikhan N.F."/>
            <person name="Baker D."/>
            <person name="Gharbi K."/>
            <person name="Hall N."/>
            <person name="Watson M."/>
            <person name="Adriaenssens E.M."/>
            <person name="Foster-Nyarko E."/>
            <person name="Jarju S."/>
            <person name="Secka A."/>
            <person name="Antonio M."/>
            <person name="Oren A."/>
            <person name="Chaudhuri R.R."/>
            <person name="La Ragione R."/>
            <person name="Hildebrand F."/>
            <person name="Pallen M.J."/>
        </authorList>
    </citation>
    <scope>NUCLEOTIDE SEQUENCE</scope>
    <source>
        <strain evidence="9">CHK33-5263</strain>
    </source>
</reference>
<evidence type="ECO:0000313" key="10">
    <source>
        <dbReference type="Proteomes" id="UP000824044"/>
    </source>
</evidence>
<evidence type="ECO:0000259" key="8">
    <source>
        <dbReference type="PROSITE" id="PS50928"/>
    </source>
</evidence>
<dbReference type="EMBL" id="DXBS01000106">
    <property type="protein sequence ID" value="HIZ24874.1"/>
    <property type="molecule type" value="Genomic_DNA"/>
</dbReference>
<reference evidence="9" key="2">
    <citation type="submission" date="2021-04" db="EMBL/GenBank/DDBJ databases">
        <authorList>
            <person name="Gilroy R."/>
        </authorList>
    </citation>
    <scope>NUCLEOTIDE SEQUENCE</scope>
    <source>
        <strain evidence="9">CHK33-5263</strain>
    </source>
</reference>
<evidence type="ECO:0000256" key="2">
    <source>
        <dbReference type="ARBA" id="ARBA00022448"/>
    </source>
</evidence>
<comment type="caution">
    <text evidence="9">The sequence shown here is derived from an EMBL/GenBank/DDBJ whole genome shotgun (WGS) entry which is preliminary data.</text>
</comment>
<dbReference type="InterPro" id="IPR000515">
    <property type="entry name" value="MetI-like"/>
</dbReference>
<dbReference type="GO" id="GO:0005886">
    <property type="term" value="C:plasma membrane"/>
    <property type="evidence" value="ECO:0007669"/>
    <property type="project" value="UniProtKB-SubCell"/>
</dbReference>
<feature type="transmembrane region" description="Helical" evidence="7">
    <location>
        <begin position="176"/>
        <end position="198"/>
    </location>
</feature>
<evidence type="ECO:0000256" key="3">
    <source>
        <dbReference type="ARBA" id="ARBA00022475"/>
    </source>
</evidence>
<dbReference type="AlphaFoldDB" id="A0A9D2DXN3"/>
<dbReference type="Pfam" id="PF00528">
    <property type="entry name" value="BPD_transp_1"/>
    <property type="match status" value="1"/>
</dbReference>
<feature type="transmembrane region" description="Helical" evidence="7">
    <location>
        <begin position="249"/>
        <end position="272"/>
    </location>
</feature>
<evidence type="ECO:0000256" key="7">
    <source>
        <dbReference type="RuleBase" id="RU363032"/>
    </source>
</evidence>
<organism evidence="9 10">
    <name type="scientific">Candidatus Gallimonas intestinigallinarum</name>
    <dbReference type="NCBI Taxonomy" id="2838604"/>
    <lineage>
        <taxon>Bacteria</taxon>
        <taxon>Bacillati</taxon>
        <taxon>Bacillota</taxon>
        <taxon>Clostridia</taxon>
        <taxon>Candidatus Gallimonas</taxon>
    </lineage>
</organism>
<protein>
    <submittedName>
        <fullName evidence="9">Carbohydrate ABC transporter permease</fullName>
    </submittedName>
</protein>
<evidence type="ECO:0000256" key="5">
    <source>
        <dbReference type="ARBA" id="ARBA00022989"/>
    </source>
</evidence>
<evidence type="ECO:0000256" key="6">
    <source>
        <dbReference type="ARBA" id="ARBA00023136"/>
    </source>
</evidence>
<keyword evidence="2 7" id="KW-0813">Transport</keyword>
<evidence type="ECO:0000313" key="9">
    <source>
        <dbReference type="EMBL" id="HIZ24874.1"/>
    </source>
</evidence>
<dbReference type="GO" id="GO:0055085">
    <property type="term" value="P:transmembrane transport"/>
    <property type="evidence" value="ECO:0007669"/>
    <property type="project" value="InterPro"/>
</dbReference>
<feature type="domain" description="ABC transmembrane type-1" evidence="8">
    <location>
        <begin position="139"/>
        <end position="334"/>
    </location>
</feature>
<comment type="subcellular location">
    <subcellularLocation>
        <location evidence="1 7">Cell membrane</location>
        <topology evidence="1 7">Multi-pass membrane protein</topology>
    </subcellularLocation>
</comment>
<keyword evidence="4 7" id="KW-0812">Transmembrane</keyword>
<accession>A0A9D2DXN3</accession>
<dbReference type="PANTHER" id="PTHR43744">
    <property type="entry name" value="ABC TRANSPORTER PERMEASE PROTEIN MG189-RELATED-RELATED"/>
    <property type="match status" value="1"/>
</dbReference>
<keyword evidence="6 7" id="KW-0472">Membrane</keyword>
<keyword evidence="5 7" id="KW-1133">Transmembrane helix</keyword>
<feature type="transmembrane region" description="Helical" evidence="7">
    <location>
        <begin position="143"/>
        <end position="164"/>
    </location>
</feature>
<comment type="similarity">
    <text evidence="7">Belongs to the binding-protein-dependent transport system permease family.</text>
</comment>